<evidence type="ECO:0000313" key="3">
    <source>
        <dbReference type="Proteomes" id="UP001501747"/>
    </source>
</evidence>
<feature type="compositionally biased region" description="Basic and acidic residues" evidence="1">
    <location>
        <begin position="1"/>
        <end position="11"/>
    </location>
</feature>
<keyword evidence="3" id="KW-1185">Reference proteome</keyword>
<gene>
    <name evidence="2" type="ORF">GCM10022247_23450</name>
</gene>
<reference evidence="3" key="1">
    <citation type="journal article" date="2019" name="Int. J. Syst. Evol. Microbiol.">
        <title>The Global Catalogue of Microorganisms (GCM) 10K type strain sequencing project: providing services to taxonomists for standard genome sequencing and annotation.</title>
        <authorList>
            <consortium name="The Broad Institute Genomics Platform"/>
            <consortium name="The Broad Institute Genome Sequencing Center for Infectious Disease"/>
            <person name="Wu L."/>
            <person name="Ma J."/>
        </authorList>
    </citation>
    <scope>NUCLEOTIDE SEQUENCE [LARGE SCALE GENOMIC DNA]</scope>
    <source>
        <strain evidence="3">JCM 17342</strain>
    </source>
</reference>
<dbReference type="Proteomes" id="UP001501747">
    <property type="component" value="Unassembled WGS sequence"/>
</dbReference>
<protein>
    <submittedName>
        <fullName evidence="2">Uncharacterized protein</fullName>
    </submittedName>
</protein>
<sequence>MIDGRRREVGPGERLQNGPDRGAMGAQEHKGPESNGPGGSDPANNGPANSDPANSGPVDDGPRR</sequence>
<evidence type="ECO:0000313" key="2">
    <source>
        <dbReference type="EMBL" id="GAA4002024.1"/>
    </source>
</evidence>
<accession>A0ABP7RTX5</accession>
<dbReference type="EMBL" id="BAABAL010000006">
    <property type="protein sequence ID" value="GAA4002024.1"/>
    <property type="molecule type" value="Genomic_DNA"/>
</dbReference>
<name>A0ABP7RTX5_9PSEU</name>
<proteinExistence type="predicted"/>
<evidence type="ECO:0000256" key="1">
    <source>
        <dbReference type="SAM" id="MobiDB-lite"/>
    </source>
</evidence>
<feature type="region of interest" description="Disordered" evidence="1">
    <location>
        <begin position="1"/>
        <end position="64"/>
    </location>
</feature>
<comment type="caution">
    <text evidence="2">The sequence shown here is derived from an EMBL/GenBank/DDBJ whole genome shotgun (WGS) entry which is preliminary data.</text>
</comment>
<feature type="compositionally biased region" description="Polar residues" evidence="1">
    <location>
        <begin position="42"/>
        <end position="53"/>
    </location>
</feature>
<organism evidence="2 3">
    <name type="scientific">Allokutzneria multivorans</name>
    <dbReference type="NCBI Taxonomy" id="1142134"/>
    <lineage>
        <taxon>Bacteria</taxon>
        <taxon>Bacillati</taxon>
        <taxon>Actinomycetota</taxon>
        <taxon>Actinomycetes</taxon>
        <taxon>Pseudonocardiales</taxon>
        <taxon>Pseudonocardiaceae</taxon>
        <taxon>Allokutzneria</taxon>
    </lineage>
</organism>